<sequence length="208" mass="23488">MTSSNKPPSKLLKKSHAARCLRPFFGLIHEAVTEGYRDYERLYSEQVRVHRTNTTRSLRRDHIVDRLRNSLPSEFFSVVETDGTTYFDTPSGYRIVSRKLNSSLNIAQNYTALAKNIQANKQAQNGENRAYIYLGYVDPAVPGEIPEVHFVCPKGIGVREAWSIPVLPPADAKKNDNIVRGPDQPSPSQDAKNLVRPKHKKDTTRKNG</sequence>
<dbReference type="RefSeq" id="WP_264812761.1">
    <property type="nucleotide sequence ID" value="NZ_BAQP01000201.1"/>
</dbReference>
<accession>A0ABQ0P9B4</accession>
<dbReference type="EMBL" id="BAQP01000201">
    <property type="protein sequence ID" value="GBQ27364.1"/>
    <property type="molecule type" value="Genomic_DNA"/>
</dbReference>
<gene>
    <name evidence="2" type="ORF">AA12717_2660</name>
</gene>
<organism evidence="2 3">
    <name type="scientific">Gluconacetobacter sacchari DSM 12717</name>
    <dbReference type="NCBI Taxonomy" id="1307940"/>
    <lineage>
        <taxon>Bacteria</taxon>
        <taxon>Pseudomonadati</taxon>
        <taxon>Pseudomonadota</taxon>
        <taxon>Alphaproteobacteria</taxon>
        <taxon>Acetobacterales</taxon>
        <taxon>Acetobacteraceae</taxon>
        <taxon>Gluconacetobacter</taxon>
    </lineage>
</organism>
<evidence type="ECO:0000256" key="1">
    <source>
        <dbReference type="SAM" id="MobiDB-lite"/>
    </source>
</evidence>
<evidence type="ECO:0000313" key="3">
    <source>
        <dbReference type="Proteomes" id="UP001060895"/>
    </source>
</evidence>
<protein>
    <submittedName>
        <fullName evidence="2">Uncharacterized protein</fullName>
    </submittedName>
</protein>
<keyword evidence="3" id="KW-1185">Reference proteome</keyword>
<evidence type="ECO:0000313" key="2">
    <source>
        <dbReference type="EMBL" id="GBQ27364.1"/>
    </source>
</evidence>
<name>A0ABQ0P9B4_9PROT</name>
<comment type="caution">
    <text evidence="2">The sequence shown here is derived from an EMBL/GenBank/DDBJ whole genome shotgun (WGS) entry which is preliminary data.</text>
</comment>
<proteinExistence type="predicted"/>
<dbReference type="Proteomes" id="UP001060895">
    <property type="component" value="Unassembled WGS sequence"/>
</dbReference>
<feature type="compositionally biased region" description="Basic residues" evidence="1">
    <location>
        <begin position="195"/>
        <end position="208"/>
    </location>
</feature>
<reference evidence="2" key="1">
    <citation type="submission" date="2013-04" db="EMBL/GenBank/DDBJ databases">
        <title>The genome sequencing project of 58 acetic acid bacteria.</title>
        <authorList>
            <person name="Okamoto-Kainuma A."/>
            <person name="Ishikawa M."/>
            <person name="Umino S."/>
            <person name="Koizumi Y."/>
            <person name="Shiwa Y."/>
            <person name="Yoshikawa H."/>
            <person name="Matsutani M."/>
            <person name="Matsushita K."/>
        </authorList>
    </citation>
    <scope>NUCLEOTIDE SEQUENCE</scope>
    <source>
        <strain evidence="2">DSM 12717</strain>
    </source>
</reference>
<feature type="region of interest" description="Disordered" evidence="1">
    <location>
        <begin position="170"/>
        <end position="208"/>
    </location>
</feature>